<comment type="caution">
    <text evidence="4">The sequence shown here is derived from an EMBL/GenBank/DDBJ whole genome shotgun (WGS) entry which is preliminary data.</text>
</comment>
<dbReference type="InterPro" id="IPR016208">
    <property type="entry name" value="Ald_Oxase/xanthine_DH-like"/>
</dbReference>
<dbReference type="InterPro" id="IPR036856">
    <property type="entry name" value="Ald_Oxase/Xan_DH_a/b_sf"/>
</dbReference>
<dbReference type="InterPro" id="IPR000674">
    <property type="entry name" value="Ald_Oxase/Xan_DH_a/b"/>
</dbReference>
<dbReference type="PANTHER" id="PTHR11908">
    <property type="entry name" value="XANTHINE DEHYDROGENASE"/>
    <property type="match status" value="1"/>
</dbReference>
<dbReference type="RefSeq" id="WP_248479715.1">
    <property type="nucleotide sequence ID" value="NZ_JALPRF010000006.1"/>
</dbReference>
<proteinExistence type="predicted"/>
<evidence type="ECO:0000259" key="3">
    <source>
        <dbReference type="SMART" id="SM01008"/>
    </source>
</evidence>
<dbReference type="SUPFAM" id="SSF56003">
    <property type="entry name" value="Molybdenum cofactor-binding domain"/>
    <property type="match status" value="1"/>
</dbReference>
<organism evidence="4 5">
    <name type="scientific">Spirosoma liriopis</name>
    <dbReference type="NCBI Taxonomy" id="2937440"/>
    <lineage>
        <taxon>Bacteria</taxon>
        <taxon>Pseudomonadati</taxon>
        <taxon>Bacteroidota</taxon>
        <taxon>Cytophagia</taxon>
        <taxon>Cytophagales</taxon>
        <taxon>Cytophagaceae</taxon>
        <taxon>Spirosoma</taxon>
    </lineage>
</organism>
<protein>
    <submittedName>
        <fullName evidence="4">Xanthine dehydrogenase family protein molybdopterin-binding subunit</fullName>
    </submittedName>
</protein>
<dbReference type="InterPro" id="IPR008274">
    <property type="entry name" value="AldOxase/xan_DH_MoCoBD1"/>
</dbReference>
<evidence type="ECO:0000313" key="5">
    <source>
        <dbReference type="Proteomes" id="UP001202180"/>
    </source>
</evidence>
<dbReference type="InterPro" id="IPR046867">
    <property type="entry name" value="AldOxase/xan_DH_MoCoBD2"/>
</dbReference>
<dbReference type="Pfam" id="PF20256">
    <property type="entry name" value="MoCoBD_2"/>
    <property type="match status" value="1"/>
</dbReference>
<dbReference type="PANTHER" id="PTHR11908:SF132">
    <property type="entry name" value="ALDEHYDE OXIDASE 1-RELATED"/>
    <property type="match status" value="1"/>
</dbReference>
<keyword evidence="2" id="KW-0560">Oxidoreductase</keyword>
<dbReference type="Proteomes" id="UP001202180">
    <property type="component" value="Unassembled WGS sequence"/>
</dbReference>
<reference evidence="4 5" key="1">
    <citation type="submission" date="2022-04" db="EMBL/GenBank/DDBJ databases">
        <title>Spirosoma sp. strain RP8 genome sequencing and assembly.</title>
        <authorList>
            <person name="Jung Y."/>
        </authorList>
    </citation>
    <scope>NUCLEOTIDE SEQUENCE [LARGE SCALE GENOMIC DNA]</scope>
    <source>
        <strain evidence="4 5">RP8</strain>
    </source>
</reference>
<dbReference type="SMART" id="SM01008">
    <property type="entry name" value="Ald_Xan_dh_C"/>
    <property type="match status" value="1"/>
</dbReference>
<dbReference type="Gene3D" id="3.90.1170.50">
    <property type="entry name" value="Aldehyde oxidase/xanthine dehydrogenase, a/b hammerhead"/>
    <property type="match status" value="1"/>
</dbReference>
<dbReference type="Gene3D" id="3.30.365.10">
    <property type="entry name" value="Aldehyde oxidase/xanthine dehydrogenase, molybdopterin binding domain"/>
    <property type="match status" value="4"/>
</dbReference>
<feature type="domain" description="Aldehyde oxidase/xanthine dehydrogenase a/b hammerhead" evidence="3">
    <location>
        <begin position="30"/>
        <end position="150"/>
    </location>
</feature>
<dbReference type="Pfam" id="PF02738">
    <property type="entry name" value="MoCoBD_1"/>
    <property type="match status" value="1"/>
</dbReference>
<sequence>MTENKTNSPVDPVRSDRVAPDRVDGRMKVTGGAKYFADFELPNMAYCVIVGSEIGRGSITSLDTKKARNAPGVLGVFTHENMPSIPGWDAPVGDKADGPPPKPDTLEKYRILNSPKILFDGQPIAIVVADSYERATYAASLVKATYTKQAARTDLDKHLAEGIAPDRSEDYMRGKADGYRTAPVTLEANYTIPVEVHNPMELHGILAHWTDANTLMIYAKTQGVNATQQTIAQAFKLDPNNIRVHTEFMGGGFGMGLRTWPQETAVVAIAKKVDRPVKLVVTRSQMFQLVGHRPCTVQTIQMGADTNGKLVGIAHAATAETASYEDFTEATVNMTKFLYDCPNVSTRYRIVRLDRGVPIWMRGPGEATGAFALESAMDEMAYKLGIDPIEFRLRNYTETDPEHNRPYSSKYLREAYQRGAEAIGWSNRQNQPGSQQEDGWLTGYGMSTGTFNAFRWEASARVLLNADGSLRVQSAVTDIGPGTGTALTVIAHNVLGVPLDRIKVEYGDTSLPKAPTQGGSAIVSAVGSAVFDVCTLIKNELVKLAIKDGGPFAGRKADELTLSDGILSIEKEPGKKVAVTDLMKSNNLTVIDKKGDSKGGPDLQKYSIYSFSVHFVKVRVNPLTGVVRVANAVSVADSGRIVSPKTAASQMIGGVTGGIGMALTEEAVIDHRFGRFVNNNLGDYHVAVHADVPAIETIMIDKPDPHINPMGAKGMGEIALIGFAPAVANAVFNATGKRVRDLPITPDKLLRMS</sequence>
<evidence type="ECO:0000256" key="2">
    <source>
        <dbReference type="ARBA" id="ARBA00023002"/>
    </source>
</evidence>
<keyword evidence="1" id="KW-0500">Molybdenum</keyword>
<dbReference type="InterPro" id="IPR037165">
    <property type="entry name" value="AldOxase/xan_DH_Mopterin-bd_sf"/>
</dbReference>
<accession>A0ABT0HS85</accession>
<name>A0ABT0HS85_9BACT</name>
<gene>
    <name evidence="4" type="ORF">M0L20_24465</name>
</gene>
<evidence type="ECO:0000313" key="4">
    <source>
        <dbReference type="EMBL" id="MCK8495048.1"/>
    </source>
</evidence>
<evidence type="ECO:0000256" key="1">
    <source>
        <dbReference type="ARBA" id="ARBA00022505"/>
    </source>
</evidence>
<dbReference type="SUPFAM" id="SSF54665">
    <property type="entry name" value="CO dehydrogenase molybdoprotein N-domain-like"/>
    <property type="match status" value="1"/>
</dbReference>
<dbReference type="Pfam" id="PF01315">
    <property type="entry name" value="Ald_Xan_dh_C"/>
    <property type="match status" value="1"/>
</dbReference>
<keyword evidence="5" id="KW-1185">Reference proteome</keyword>
<dbReference type="EMBL" id="JALPRF010000006">
    <property type="protein sequence ID" value="MCK8495048.1"/>
    <property type="molecule type" value="Genomic_DNA"/>
</dbReference>